<keyword evidence="4" id="KW-1185">Reference proteome</keyword>
<feature type="transmembrane region" description="Helical" evidence="1">
    <location>
        <begin position="427"/>
        <end position="449"/>
    </location>
</feature>
<feature type="transmembrane region" description="Helical" evidence="1">
    <location>
        <begin position="397"/>
        <end position="415"/>
    </location>
</feature>
<reference evidence="3 4" key="2">
    <citation type="submission" date="2017-06" db="EMBL/GenBank/DDBJ databases">
        <authorList>
            <person name="Kim H.J."/>
            <person name="Triplett B.A."/>
        </authorList>
    </citation>
    <scope>NUCLEOTIDE SEQUENCE [LARGE SCALE GENOMIC DNA]</scope>
    <source>
        <strain evidence="3">Kingella_eburonensis</strain>
    </source>
</reference>
<dbReference type="EMBL" id="FXUV02000032">
    <property type="protein sequence ID" value="SNB73377.1"/>
    <property type="molecule type" value="Genomic_DNA"/>
</dbReference>
<protein>
    <recommendedName>
        <fullName evidence="5">Glycosyltransferase RgtA/B/C/D-like domain-containing protein</fullName>
    </recommendedName>
</protein>
<keyword evidence="1" id="KW-1133">Transmembrane helix</keyword>
<feature type="transmembrane region" description="Helical" evidence="1">
    <location>
        <begin position="274"/>
        <end position="290"/>
    </location>
</feature>
<accession>A0A238TBC1</accession>
<feature type="transmembrane region" description="Helical" evidence="1">
    <location>
        <begin position="152"/>
        <end position="171"/>
    </location>
</feature>
<dbReference type="EMBL" id="FXUV01000052">
    <property type="protein sequence ID" value="SMQ13208.1"/>
    <property type="molecule type" value="Genomic_DNA"/>
</dbReference>
<feature type="transmembrane region" description="Helical" evidence="1">
    <location>
        <begin position="217"/>
        <end position="238"/>
    </location>
</feature>
<dbReference type="OrthoDB" id="8556356at2"/>
<evidence type="ECO:0008006" key="5">
    <source>
        <dbReference type="Google" id="ProtNLM"/>
    </source>
</evidence>
<feature type="transmembrane region" description="Helical" evidence="1">
    <location>
        <begin position="183"/>
        <end position="205"/>
    </location>
</feature>
<evidence type="ECO:0000313" key="2">
    <source>
        <dbReference type="EMBL" id="SMQ13208.1"/>
    </source>
</evidence>
<keyword evidence="1" id="KW-0472">Membrane</keyword>
<name>A0A238TBC1_9NEIS</name>
<sequence>MLTYTPNTPQSAPKTRENVWLLLLLVFVWLWPGVFSHDLWKPSEPKIYTVIEEAARGTFWLSTFNGNPYFDISPLYVQLAVFWQKLLHPWAADAYSSARFASVTFTTIGLLGSGMAGYRFLGRHFGRNVVLILIGSAGLLPIAHFVGEKSPIFAGVGLALWGYSIANKQVLMASLIAGLGIMLLAQSAGIIMAAAVLFSGCLLWLHPVWHNNRLLTSLSSIAAVALPLCAIYPIALNLTQHNAFQLYMQTHIFGSFGGTHTFQAAFSLPYYLKHVLWFAFPALPLAAWTVSRGKWLQTRAGAFAATWCAVYSVLLTLTPERNQDLLVFLLPPFALLGAAQLDNLRRGVAAFLNWFGAMLFGMAAVFLWIGFVAMNYGFPVKLAERAAYFSPYYTRDINTMPMIVAIVFTPMWFIAITRRHIRGRQAVTNWAAGMTLVWALLMTLFLPWIDAAKSYRPIVAQMQSSLPENVQQDLQTGKTCLFTQPENLDARIAWKQYSTLPINVKNSGCQYELVTYNPQAEAAPTQGKIIWEGRRPRNKQERFVLLERF</sequence>
<feature type="transmembrane region" description="Helical" evidence="1">
    <location>
        <begin position="302"/>
        <end position="319"/>
    </location>
</feature>
<gene>
    <name evidence="3" type="ORF">KEBURONENSIS_00266</name>
    <name evidence="2" type="ORF">KEBURONENSIS_00435</name>
</gene>
<evidence type="ECO:0000313" key="4">
    <source>
        <dbReference type="Proteomes" id="UP000215450"/>
    </source>
</evidence>
<evidence type="ECO:0000313" key="3">
    <source>
        <dbReference type="EMBL" id="SNB73377.1"/>
    </source>
</evidence>
<dbReference type="Proteomes" id="UP000215450">
    <property type="component" value="Unassembled WGS sequence"/>
</dbReference>
<dbReference type="STRING" id="1522312.GCA_900177895_02008"/>
<keyword evidence="1" id="KW-0812">Transmembrane</keyword>
<feature type="transmembrane region" description="Helical" evidence="1">
    <location>
        <begin position="128"/>
        <end position="146"/>
    </location>
</feature>
<proteinExistence type="predicted"/>
<reference evidence="2" key="1">
    <citation type="submission" date="2017-05" db="EMBL/GenBank/DDBJ databases">
        <authorList>
            <person name="Song R."/>
            <person name="Chenine A.L."/>
            <person name="Ruprecht R.M."/>
        </authorList>
    </citation>
    <scope>NUCLEOTIDE SEQUENCE</scope>
    <source>
        <strain evidence="2">Kingella_eburonensis</strain>
    </source>
</reference>
<feature type="transmembrane region" description="Helical" evidence="1">
    <location>
        <begin position="100"/>
        <end position="121"/>
    </location>
</feature>
<evidence type="ECO:0000256" key="1">
    <source>
        <dbReference type="SAM" id="Phobius"/>
    </source>
</evidence>
<feature type="transmembrane region" description="Helical" evidence="1">
    <location>
        <begin position="351"/>
        <end position="377"/>
    </location>
</feature>
<dbReference type="RefSeq" id="WP_095063206.1">
    <property type="nucleotide sequence ID" value="NZ_CP123447.1"/>
</dbReference>
<dbReference type="AlphaFoldDB" id="A0A238TBC1"/>
<organism evidence="3 4">
    <name type="scientific">Kingella negevensis</name>
    <dbReference type="NCBI Taxonomy" id="1522312"/>
    <lineage>
        <taxon>Bacteria</taxon>
        <taxon>Pseudomonadati</taxon>
        <taxon>Pseudomonadota</taxon>
        <taxon>Betaproteobacteria</taxon>
        <taxon>Neisseriales</taxon>
        <taxon>Neisseriaceae</taxon>
        <taxon>Kingella</taxon>
    </lineage>
</organism>